<comment type="caution">
    <text evidence="3">The sequence shown here is derived from an EMBL/GenBank/DDBJ whole genome shotgun (WGS) entry which is preliminary data.</text>
</comment>
<accession>A0ABW7CC93</accession>
<dbReference type="Pfam" id="PF06051">
    <property type="entry name" value="DUF928"/>
    <property type="match status" value="1"/>
</dbReference>
<dbReference type="InterPro" id="IPR010328">
    <property type="entry name" value="DUF928"/>
</dbReference>
<dbReference type="RefSeq" id="WP_393014273.1">
    <property type="nucleotide sequence ID" value="NZ_JAZAQF010000081.1"/>
</dbReference>
<reference evidence="4" key="1">
    <citation type="journal article" date="2024" name="Algal Res.">
        <title>Biochemical, toxicological and genomic investigation of a high-biomass producing Limnothrix strain isolated from Italian shallow drinking water reservoir.</title>
        <authorList>
            <person name="Simonazzi M."/>
            <person name="Shishido T.K."/>
            <person name="Delbaje E."/>
            <person name="Wahlsten M."/>
            <person name="Fewer D.P."/>
            <person name="Sivonen K."/>
            <person name="Pezzolesi L."/>
            <person name="Pistocchi R."/>
        </authorList>
    </citation>
    <scope>NUCLEOTIDE SEQUENCE [LARGE SCALE GENOMIC DNA]</scope>
    <source>
        <strain evidence="4">LRLZ20PSL1</strain>
    </source>
</reference>
<evidence type="ECO:0000256" key="1">
    <source>
        <dbReference type="SAM" id="MobiDB-lite"/>
    </source>
</evidence>
<dbReference type="Proteomes" id="UP001604335">
    <property type="component" value="Unassembled WGS sequence"/>
</dbReference>
<feature type="chain" id="PRO_5047267215" evidence="2">
    <location>
        <begin position="17"/>
        <end position="248"/>
    </location>
</feature>
<organism evidence="3 4">
    <name type="scientific">Limnothrix redekei LRLZ20PSL1</name>
    <dbReference type="NCBI Taxonomy" id="3112953"/>
    <lineage>
        <taxon>Bacteria</taxon>
        <taxon>Bacillati</taxon>
        <taxon>Cyanobacteriota</taxon>
        <taxon>Cyanophyceae</taxon>
        <taxon>Pseudanabaenales</taxon>
        <taxon>Pseudanabaenaceae</taxon>
        <taxon>Limnothrix</taxon>
    </lineage>
</organism>
<name>A0ABW7CC93_9CYAN</name>
<evidence type="ECO:0000313" key="3">
    <source>
        <dbReference type="EMBL" id="MFG3818749.1"/>
    </source>
</evidence>
<feature type="region of interest" description="Disordered" evidence="1">
    <location>
        <begin position="24"/>
        <end position="71"/>
    </location>
</feature>
<protein>
    <submittedName>
        <fullName evidence="3">DUF928 domain-containing protein</fullName>
    </submittedName>
</protein>
<feature type="signal peptide" evidence="2">
    <location>
        <begin position="1"/>
        <end position="16"/>
    </location>
</feature>
<evidence type="ECO:0000256" key="2">
    <source>
        <dbReference type="SAM" id="SignalP"/>
    </source>
</evidence>
<gene>
    <name evidence="3" type="ORF">VPK24_13960</name>
</gene>
<keyword evidence="2" id="KW-0732">Signal</keyword>
<proteinExistence type="predicted"/>
<keyword evidence="4" id="KW-1185">Reference proteome</keyword>
<dbReference type="EMBL" id="JAZAQF010000081">
    <property type="protein sequence ID" value="MFG3818749.1"/>
    <property type="molecule type" value="Genomic_DNA"/>
</dbReference>
<sequence length="248" mass="25860">MLLCGGIVLSLAPAQAASIAGPAFPNTENRGGPNRTIGGGTRFGAPRSGLRFPQTEDRGGPNRTTGGGTRGGECIAATGPNLTLLLPQNQSGQATSANPTVFVYVPSTVVKTAELVVADQDGNLIDRQAVPLTGQAGILKMSLLSPGKALQTGKTYNWAFSIVCDPSDRASDVAAIGEVKLVALPDSVNRRLSAVRDPFQRAQVLAEARLWYDTLATAIALQTTQPDQWQSLLESVGLQGLASARLLN</sequence>
<evidence type="ECO:0000313" key="4">
    <source>
        <dbReference type="Proteomes" id="UP001604335"/>
    </source>
</evidence>